<dbReference type="Proteomes" id="UP000593847">
    <property type="component" value="Chromosome"/>
</dbReference>
<keyword evidence="2" id="KW-0540">Nuclease</keyword>
<organism evidence="2 3">
    <name type="scientific">Pseudomonas taiwanensis</name>
    <dbReference type="NCBI Taxonomy" id="470150"/>
    <lineage>
        <taxon>Bacteria</taxon>
        <taxon>Pseudomonadati</taxon>
        <taxon>Pseudomonadota</taxon>
        <taxon>Gammaproteobacteria</taxon>
        <taxon>Pseudomonadales</taxon>
        <taxon>Pseudomonadaceae</taxon>
        <taxon>Pseudomonas</taxon>
    </lineage>
</organism>
<dbReference type="GO" id="GO:0009307">
    <property type="term" value="P:DNA restriction-modification system"/>
    <property type="evidence" value="ECO:0007669"/>
    <property type="project" value="InterPro"/>
</dbReference>
<dbReference type="SUPFAM" id="SSF52980">
    <property type="entry name" value="Restriction endonuclease-like"/>
    <property type="match status" value="1"/>
</dbReference>
<evidence type="ECO:0000313" key="2">
    <source>
        <dbReference type="EMBL" id="QOJ93192.1"/>
    </source>
</evidence>
<evidence type="ECO:0000259" key="1">
    <source>
        <dbReference type="Pfam" id="PF04471"/>
    </source>
</evidence>
<dbReference type="InterPro" id="IPR011335">
    <property type="entry name" value="Restrct_endonuc-II-like"/>
</dbReference>
<feature type="domain" description="Restriction endonuclease type IV Mrr" evidence="1">
    <location>
        <begin position="34"/>
        <end position="128"/>
    </location>
</feature>
<accession>A0A7L9GLI2</accession>
<dbReference type="GO" id="GO:0004519">
    <property type="term" value="F:endonuclease activity"/>
    <property type="evidence" value="ECO:0007669"/>
    <property type="project" value="UniProtKB-KW"/>
</dbReference>
<keyword evidence="2" id="KW-0378">Hydrolase</keyword>
<dbReference type="AlphaFoldDB" id="A0A7L9GLI2"/>
<keyword evidence="3" id="KW-1185">Reference proteome</keyword>
<name>A0A7L9GLI2_9PSED</name>
<dbReference type="InterPro" id="IPR007560">
    <property type="entry name" value="Restrct_endonuc_IV_Mrr"/>
</dbReference>
<sequence length="199" mass="22502">MDSVAKGNALENKVFNLLQKELIEGRLGIIPSSAKIFQKKGYYSKEREKDIVVDISIEIWPPEAENYALLWVCECKNYGHSVPVDDLEEFKAKLDQIAGKNVKGVIATRNSFQSGSITYARNQGIGLVRVMPDDQVSWLMHCIISSSVPRQKSLNPREFNDALSYEGYQAKERAFFSAYDGYIFGSWQSLIRHALSETP</sequence>
<dbReference type="Pfam" id="PF04471">
    <property type="entry name" value="Mrr_cat"/>
    <property type="match status" value="1"/>
</dbReference>
<proteinExistence type="predicted"/>
<dbReference type="GO" id="GO:0003677">
    <property type="term" value="F:DNA binding"/>
    <property type="evidence" value="ECO:0007669"/>
    <property type="project" value="InterPro"/>
</dbReference>
<dbReference type="EMBL" id="CP062699">
    <property type="protein sequence ID" value="QOJ93192.1"/>
    <property type="molecule type" value="Genomic_DNA"/>
</dbReference>
<dbReference type="RefSeq" id="WP_192907664.1">
    <property type="nucleotide sequence ID" value="NZ_CP062699.1"/>
</dbReference>
<keyword evidence="2" id="KW-0255">Endonuclease</keyword>
<gene>
    <name evidence="2" type="ORF">ICN73_10060</name>
</gene>
<reference evidence="2" key="1">
    <citation type="submission" date="2020-09" db="EMBL/GenBank/DDBJ databases">
        <title>Complete genome sequence of Pseudomonas taiwanensis CC, a plant growth-promoting and biotite-weathering strain.</title>
        <authorList>
            <person name="Cheng C."/>
        </authorList>
    </citation>
    <scope>NUCLEOTIDE SEQUENCE [LARGE SCALE GENOMIC DNA]</scope>
    <source>
        <strain evidence="2">WRS8</strain>
    </source>
</reference>
<protein>
    <submittedName>
        <fullName evidence="2">Restriction endonuclease</fullName>
    </submittedName>
</protein>
<dbReference type="KEGG" id="ptai:ICN73_10060"/>
<evidence type="ECO:0000313" key="3">
    <source>
        <dbReference type="Proteomes" id="UP000593847"/>
    </source>
</evidence>